<keyword evidence="10" id="KW-1185">Reference proteome</keyword>
<keyword evidence="3" id="KW-0858">Xylan degradation</keyword>
<dbReference type="InterPro" id="IPR029058">
    <property type="entry name" value="AB_hydrolase_fold"/>
</dbReference>
<evidence type="ECO:0000256" key="4">
    <source>
        <dbReference type="ARBA" id="ARBA00022729"/>
    </source>
</evidence>
<evidence type="ECO:0000256" key="5">
    <source>
        <dbReference type="ARBA" id="ARBA00022801"/>
    </source>
</evidence>
<dbReference type="Proteomes" id="UP000198802">
    <property type="component" value="Unassembled WGS sequence"/>
</dbReference>
<feature type="transmembrane region" description="Helical" evidence="8">
    <location>
        <begin position="21"/>
        <end position="43"/>
    </location>
</feature>
<keyword evidence="8" id="KW-1133">Transmembrane helix</keyword>
<dbReference type="GO" id="GO:0005576">
    <property type="term" value="C:extracellular region"/>
    <property type="evidence" value="ECO:0007669"/>
    <property type="project" value="UniProtKB-SubCell"/>
</dbReference>
<dbReference type="GO" id="GO:0030600">
    <property type="term" value="F:feruloyl esterase activity"/>
    <property type="evidence" value="ECO:0007669"/>
    <property type="project" value="InterPro"/>
</dbReference>
<comment type="subcellular location">
    <subcellularLocation>
        <location evidence="1">Secreted</location>
    </subcellularLocation>
</comment>
<dbReference type="Gene3D" id="3.40.50.1820">
    <property type="entry name" value="alpha/beta hydrolase"/>
    <property type="match status" value="1"/>
</dbReference>
<evidence type="ECO:0000256" key="1">
    <source>
        <dbReference type="ARBA" id="ARBA00004613"/>
    </source>
</evidence>
<dbReference type="RefSeq" id="WP_091281825.1">
    <property type="nucleotide sequence ID" value="NZ_FAOZ01000020.1"/>
</dbReference>
<evidence type="ECO:0000313" key="9">
    <source>
        <dbReference type="EMBL" id="CUU58550.1"/>
    </source>
</evidence>
<evidence type="ECO:0000256" key="7">
    <source>
        <dbReference type="ARBA" id="ARBA00023326"/>
    </source>
</evidence>
<keyword evidence="5" id="KW-0378">Hydrolase</keyword>
<protein>
    <submittedName>
        <fullName evidence="9">Polyhydroxybutyrate depolymerase</fullName>
    </submittedName>
</protein>
<organism evidence="9 10">
    <name type="scientific">Parafrankia irregularis</name>
    <dbReference type="NCBI Taxonomy" id="795642"/>
    <lineage>
        <taxon>Bacteria</taxon>
        <taxon>Bacillati</taxon>
        <taxon>Actinomycetota</taxon>
        <taxon>Actinomycetes</taxon>
        <taxon>Frankiales</taxon>
        <taxon>Frankiaceae</taxon>
        <taxon>Parafrankia</taxon>
    </lineage>
</organism>
<dbReference type="AlphaFoldDB" id="A0A0S4QVU2"/>
<accession>A0A0S4QVU2</accession>
<dbReference type="GO" id="GO:0045493">
    <property type="term" value="P:xylan catabolic process"/>
    <property type="evidence" value="ECO:0007669"/>
    <property type="project" value="UniProtKB-KW"/>
</dbReference>
<reference evidence="10" key="1">
    <citation type="submission" date="2015-11" db="EMBL/GenBank/DDBJ databases">
        <authorList>
            <person name="Varghese N."/>
        </authorList>
    </citation>
    <scope>NUCLEOTIDE SEQUENCE [LARGE SCALE GENOMIC DNA]</scope>
    <source>
        <strain evidence="10">DSM 45899</strain>
    </source>
</reference>
<evidence type="ECO:0000256" key="6">
    <source>
        <dbReference type="ARBA" id="ARBA00023277"/>
    </source>
</evidence>
<dbReference type="PANTHER" id="PTHR38050:SF2">
    <property type="entry name" value="FERULOYL ESTERASE C-RELATED"/>
    <property type="match status" value="1"/>
</dbReference>
<sequence length="331" mass="34304">MDGERAGAVTAARWSRAATTPAAAVLITPTLIAALLAAMALVAGCLPPPSARADGPNRGAPGDHVVRLWHAGIERWAVVHVPPTAGGGPRPALFHFPGMFETPRTADDSARLTSFADKAGYLLVIPAHEGVGWQGVPGGENTATADDPGFIRALTDLVVDGYGADPSRLYASGMSNGGLFAQALACQRSTRFAAFAVVAGSAPRVGCPAGSTGQPPRTPMLVIHGRDDKIIKYSQAEAGARYWALVDGCADTTVDTPLADRRPGDGTTVVRHDFTGCSPAAPVVLFEVVGGGHIWPGGVPMFAAAVLGRDTGDLDANDEIWRFVARFRLPA</sequence>
<keyword evidence="2" id="KW-0964">Secreted</keyword>
<evidence type="ECO:0000256" key="8">
    <source>
        <dbReference type="SAM" id="Phobius"/>
    </source>
</evidence>
<dbReference type="InterPro" id="IPR043595">
    <property type="entry name" value="FaeB/C/D"/>
</dbReference>
<keyword evidence="4" id="KW-0732">Signal</keyword>
<evidence type="ECO:0000256" key="2">
    <source>
        <dbReference type="ARBA" id="ARBA00022525"/>
    </source>
</evidence>
<dbReference type="SUPFAM" id="SSF53474">
    <property type="entry name" value="alpha/beta-Hydrolases"/>
    <property type="match status" value="1"/>
</dbReference>
<dbReference type="PANTHER" id="PTHR38050">
    <property type="match status" value="1"/>
</dbReference>
<keyword evidence="7" id="KW-0624">Polysaccharide degradation</keyword>
<name>A0A0S4QVU2_9ACTN</name>
<proteinExistence type="predicted"/>
<keyword evidence="6" id="KW-0119">Carbohydrate metabolism</keyword>
<evidence type="ECO:0000256" key="3">
    <source>
        <dbReference type="ARBA" id="ARBA00022651"/>
    </source>
</evidence>
<gene>
    <name evidence="9" type="ORF">Ga0074812_12048</name>
</gene>
<evidence type="ECO:0000313" key="10">
    <source>
        <dbReference type="Proteomes" id="UP000198802"/>
    </source>
</evidence>
<keyword evidence="8" id="KW-0472">Membrane</keyword>
<keyword evidence="8" id="KW-0812">Transmembrane</keyword>
<dbReference type="EMBL" id="FAOZ01000020">
    <property type="protein sequence ID" value="CUU58550.1"/>
    <property type="molecule type" value="Genomic_DNA"/>
</dbReference>